<dbReference type="InterPro" id="IPR027417">
    <property type="entry name" value="P-loop_NTPase"/>
</dbReference>
<evidence type="ECO:0000313" key="2">
    <source>
        <dbReference type="Proteomes" id="UP000002729"/>
    </source>
</evidence>
<proteinExistence type="predicted"/>
<dbReference type="SUPFAM" id="SSF52540">
    <property type="entry name" value="P-loop containing nucleoside triphosphate hydrolases"/>
    <property type="match status" value="1"/>
</dbReference>
<dbReference type="EMBL" id="GL833200">
    <property type="protein sequence ID" value="EGB03091.1"/>
    <property type="molecule type" value="Genomic_DNA"/>
</dbReference>
<name>F0YP69_AURAN</name>
<dbReference type="AlphaFoldDB" id="F0YP69"/>
<organism evidence="2">
    <name type="scientific">Aureococcus anophagefferens</name>
    <name type="common">Harmful bloom alga</name>
    <dbReference type="NCBI Taxonomy" id="44056"/>
    <lineage>
        <taxon>Eukaryota</taxon>
        <taxon>Sar</taxon>
        <taxon>Stramenopiles</taxon>
        <taxon>Ochrophyta</taxon>
        <taxon>Pelagophyceae</taxon>
        <taxon>Pelagomonadales</taxon>
        <taxon>Pelagomonadaceae</taxon>
        <taxon>Aureococcus</taxon>
    </lineage>
</organism>
<protein>
    <submittedName>
        <fullName evidence="1">Uncharacterized protein</fullName>
    </submittedName>
</protein>
<evidence type="ECO:0000313" key="1">
    <source>
        <dbReference type="EMBL" id="EGB03091.1"/>
    </source>
</evidence>
<dbReference type="KEGG" id="aaf:AURANDRAFT_68307"/>
<gene>
    <name evidence="1" type="ORF">AURANDRAFT_68307</name>
</gene>
<dbReference type="InParanoid" id="F0YP69"/>
<dbReference type="RefSeq" id="XP_009042214.1">
    <property type="nucleotide sequence ID" value="XM_009043966.1"/>
</dbReference>
<dbReference type="GeneID" id="20226725"/>
<reference evidence="1 2" key="1">
    <citation type="journal article" date="2011" name="Proc. Natl. Acad. Sci. U.S.A.">
        <title>Niche of harmful alga Aureococcus anophagefferens revealed through ecogenomics.</title>
        <authorList>
            <person name="Gobler C.J."/>
            <person name="Berry D.L."/>
            <person name="Dyhrman S.T."/>
            <person name="Wilhelm S.W."/>
            <person name="Salamov A."/>
            <person name="Lobanov A.V."/>
            <person name="Zhang Y."/>
            <person name="Collier J.L."/>
            <person name="Wurch L.L."/>
            <person name="Kustka A.B."/>
            <person name="Dill B.D."/>
            <person name="Shah M."/>
            <person name="VerBerkmoes N.C."/>
            <person name="Kuo A."/>
            <person name="Terry A."/>
            <person name="Pangilinan J."/>
            <person name="Lindquist E.A."/>
            <person name="Lucas S."/>
            <person name="Paulsen I.T."/>
            <person name="Hattenrath-Lehmann T.K."/>
            <person name="Talmage S.C."/>
            <person name="Walker E.A."/>
            <person name="Koch F."/>
            <person name="Burson A.M."/>
            <person name="Marcoval M.A."/>
            <person name="Tang Y.Z."/>
            <person name="Lecleir G.R."/>
            <person name="Coyne K.J."/>
            <person name="Berg G.M."/>
            <person name="Bertrand E.M."/>
            <person name="Saito M.A."/>
            <person name="Gladyshev V.N."/>
            <person name="Grigoriev I.V."/>
        </authorList>
    </citation>
    <scope>NUCLEOTIDE SEQUENCE [LARGE SCALE GENOMIC DNA]</scope>
    <source>
        <strain evidence="2">CCMP 1984</strain>
    </source>
</reference>
<dbReference type="Proteomes" id="UP000002729">
    <property type="component" value="Unassembled WGS sequence"/>
</dbReference>
<keyword evidence="2" id="KW-1185">Reference proteome</keyword>
<accession>F0YP69</accession>
<sequence length="283" mass="30959">MLACVARAQSPLLSAACRAAAARTTKPLRDCINLAPPSTGTRSLTQLMELYSPYAHHDHRVTVANVQAADFAAGDPPGDADAAAPAHWLHRYRDRNLTTPSCFVVTLRDPAARVHSSINNCRKGENCFKKNLHWCREFAAWNWTADAVAAAYFDETDPGHATVNARTCWGLDISTAQKYLGGLDCATAEVHYVCTDRLLEDFAALVARLGDNASKLEALERSGADLHRTGNRFRNASRRLAELKYGERIAPWYSSQLSDDVAAWLRADVFPDDAALHAAYCGG</sequence>